<dbReference type="SUPFAM" id="SSF47616">
    <property type="entry name" value="GST C-terminal domain-like"/>
    <property type="match status" value="1"/>
</dbReference>
<organism evidence="4 5">
    <name type="scientific">Rhizodiscina lignyota</name>
    <dbReference type="NCBI Taxonomy" id="1504668"/>
    <lineage>
        <taxon>Eukaryota</taxon>
        <taxon>Fungi</taxon>
        <taxon>Dikarya</taxon>
        <taxon>Ascomycota</taxon>
        <taxon>Pezizomycotina</taxon>
        <taxon>Dothideomycetes</taxon>
        <taxon>Pleosporomycetidae</taxon>
        <taxon>Aulographales</taxon>
        <taxon>Rhizodiscinaceae</taxon>
        <taxon>Rhizodiscina</taxon>
    </lineage>
</organism>
<dbReference type="Gene3D" id="1.20.1050.10">
    <property type="match status" value="1"/>
</dbReference>
<dbReference type="PROSITE" id="PS50404">
    <property type="entry name" value="GST_NTER"/>
    <property type="match status" value="1"/>
</dbReference>
<comment type="caution">
    <text evidence="4">The sequence shown here is derived from an EMBL/GenBank/DDBJ whole genome shotgun (WGS) entry which is preliminary data.</text>
</comment>
<dbReference type="Pfam" id="PF13409">
    <property type="entry name" value="GST_N_2"/>
    <property type="match status" value="1"/>
</dbReference>
<protein>
    <recommendedName>
        <fullName evidence="6">GST N-terminal domain-containing protein</fullName>
    </recommendedName>
</protein>
<evidence type="ECO:0000259" key="2">
    <source>
        <dbReference type="PROSITE" id="PS50404"/>
    </source>
</evidence>
<reference evidence="4" key="1">
    <citation type="journal article" date="2020" name="Stud. Mycol.">
        <title>101 Dothideomycetes genomes: a test case for predicting lifestyles and emergence of pathogens.</title>
        <authorList>
            <person name="Haridas S."/>
            <person name="Albert R."/>
            <person name="Binder M."/>
            <person name="Bloem J."/>
            <person name="Labutti K."/>
            <person name="Salamov A."/>
            <person name="Andreopoulos B."/>
            <person name="Baker S."/>
            <person name="Barry K."/>
            <person name="Bills G."/>
            <person name="Bluhm B."/>
            <person name="Cannon C."/>
            <person name="Castanera R."/>
            <person name="Culley D."/>
            <person name="Daum C."/>
            <person name="Ezra D."/>
            <person name="Gonzalez J."/>
            <person name="Henrissat B."/>
            <person name="Kuo A."/>
            <person name="Liang C."/>
            <person name="Lipzen A."/>
            <person name="Lutzoni F."/>
            <person name="Magnuson J."/>
            <person name="Mondo S."/>
            <person name="Nolan M."/>
            <person name="Ohm R."/>
            <person name="Pangilinan J."/>
            <person name="Park H.-J."/>
            <person name="Ramirez L."/>
            <person name="Alfaro M."/>
            <person name="Sun H."/>
            <person name="Tritt A."/>
            <person name="Yoshinaga Y."/>
            <person name="Zwiers L.-H."/>
            <person name="Turgeon B."/>
            <person name="Goodwin S."/>
            <person name="Spatafora J."/>
            <person name="Crous P."/>
            <person name="Grigoriev I."/>
        </authorList>
    </citation>
    <scope>NUCLEOTIDE SEQUENCE</scope>
    <source>
        <strain evidence="4">CBS 133067</strain>
    </source>
</reference>
<sequence>MANNQVTVYSSTASQWAGVPLLGLAEKDMKEDEYKIEEIDLFGGENFHPDYVKINPNGTIPSLTTKSLPKPLVDSTEILNYLDQRLAGTSLTPIDTRTREVMQRLIGLVHSDQMGTNLILLHARNKEEMEKKQSSMWNEFLRNRQAKLEKYGGENPELDAFYKPRIRMNGAVNKLYNSPVGEDHQTFFTQSDAMFRDFAAGLQQLDSLLVLPYAAGDELTLADLHIIPWLSHAMWGAGGSQVTDFEPLEKLLQISDHGFTIGAKIKLWWSKVGERESFKKCFPVLH</sequence>
<dbReference type="Proteomes" id="UP000799772">
    <property type="component" value="Unassembled WGS sequence"/>
</dbReference>
<gene>
    <name evidence="4" type="ORF">NA57DRAFT_69831</name>
</gene>
<proteinExistence type="inferred from homology"/>
<dbReference type="PROSITE" id="PS50405">
    <property type="entry name" value="GST_CTER"/>
    <property type="match status" value="1"/>
</dbReference>
<keyword evidence="5" id="KW-1185">Reference proteome</keyword>
<dbReference type="InterPro" id="IPR010987">
    <property type="entry name" value="Glutathione-S-Trfase_C-like"/>
</dbReference>
<dbReference type="InterPro" id="IPR036282">
    <property type="entry name" value="Glutathione-S-Trfase_C_sf"/>
</dbReference>
<dbReference type="InterPro" id="IPR036249">
    <property type="entry name" value="Thioredoxin-like_sf"/>
</dbReference>
<dbReference type="PANTHER" id="PTHR44051:SF8">
    <property type="entry name" value="GLUTATHIONE S-TRANSFERASE GSTA"/>
    <property type="match status" value="1"/>
</dbReference>
<dbReference type="Gene3D" id="3.40.30.10">
    <property type="entry name" value="Glutaredoxin"/>
    <property type="match status" value="1"/>
</dbReference>
<evidence type="ECO:0000313" key="4">
    <source>
        <dbReference type="EMBL" id="KAF2092355.1"/>
    </source>
</evidence>
<dbReference type="OrthoDB" id="412788at2759"/>
<feature type="domain" description="GST N-terminal" evidence="2">
    <location>
        <begin position="4"/>
        <end position="90"/>
    </location>
</feature>
<comment type="similarity">
    <text evidence="1">Belongs to the GST superfamily.</text>
</comment>
<feature type="domain" description="GST C-terminal" evidence="3">
    <location>
        <begin position="127"/>
        <end position="286"/>
    </location>
</feature>
<evidence type="ECO:0000313" key="5">
    <source>
        <dbReference type="Proteomes" id="UP000799772"/>
    </source>
</evidence>
<evidence type="ECO:0008006" key="6">
    <source>
        <dbReference type="Google" id="ProtNLM"/>
    </source>
</evidence>
<dbReference type="InterPro" id="IPR004045">
    <property type="entry name" value="Glutathione_S-Trfase_N"/>
</dbReference>
<dbReference type="EMBL" id="ML978149">
    <property type="protein sequence ID" value="KAF2092355.1"/>
    <property type="molecule type" value="Genomic_DNA"/>
</dbReference>
<dbReference type="CDD" id="cd00570">
    <property type="entry name" value="GST_N_family"/>
    <property type="match status" value="1"/>
</dbReference>
<accession>A0A9P4I433</accession>
<dbReference type="SUPFAM" id="SSF52833">
    <property type="entry name" value="Thioredoxin-like"/>
    <property type="match status" value="1"/>
</dbReference>
<dbReference type="AlphaFoldDB" id="A0A9P4I433"/>
<dbReference type="PANTHER" id="PTHR44051">
    <property type="entry name" value="GLUTATHIONE S-TRANSFERASE-RELATED"/>
    <property type="match status" value="1"/>
</dbReference>
<evidence type="ECO:0000259" key="3">
    <source>
        <dbReference type="PROSITE" id="PS50405"/>
    </source>
</evidence>
<evidence type="ECO:0000256" key="1">
    <source>
        <dbReference type="ARBA" id="ARBA00007409"/>
    </source>
</evidence>
<name>A0A9P4I433_9PEZI</name>